<proteinExistence type="predicted"/>
<dbReference type="Gene3D" id="3.40.50.300">
    <property type="entry name" value="P-loop containing nucleotide triphosphate hydrolases"/>
    <property type="match status" value="1"/>
</dbReference>
<dbReference type="SUPFAM" id="SSF52540">
    <property type="entry name" value="P-loop containing nucleoside triphosphate hydrolases"/>
    <property type="match status" value="1"/>
</dbReference>
<protein>
    <submittedName>
        <fullName evidence="1">AAA family ATPase</fullName>
    </submittedName>
</protein>
<dbReference type="AlphaFoldDB" id="A0AAX3NG86"/>
<accession>A0AAX3NG86</accession>
<dbReference type="RefSeq" id="WP_081168744.1">
    <property type="nucleotide sequence ID" value="NZ_CP118628.1"/>
</dbReference>
<evidence type="ECO:0000313" key="2">
    <source>
        <dbReference type="Proteomes" id="UP001217324"/>
    </source>
</evidence>
<dbReference type="PANTHER" id="PTHR11070">
    <property type="entry name" value="UVRD / RECB / PCRA DNA HELICASE FAMILY MEMBER"/>
    <property type="match status" value="1"/>
</dbReference>
<dbReference type="PANTHER" id="PTHR11070:SF2">
    <property type="entry name" value="ATP-DEPENDENT DNA HELICASE SRS2"/>
    <property type="match status" value="1"/>
</dbReference>
<dbReference type="InterPro" id="IPR027417">
    <property type="entry name" value="P-loop_NTPase"/>
</dbReference>
<dbReference type="EMBL" id="CP118628">
    <property type="protein sequence ID" value="WEA15026.1"/>
    <property type="molecule type" value="Genomic_DNA"/>
</dbReference>
<evidence type="ECO:0000313" key="1">
    <source>
        <dbReference type="EMBL" id="WEA15026.1"/>
    </source>
</evidence>
<dbReference type="GO" id="GO:0043138">
    <property type="term" value="F:3'-5' DNA helicase activity"/>
    <property type="evidence" value="ECO:0007669"/>
    <property type="project" value="TreeGrafter"/>
</dbReference>
<dbReference type="GO" id="GO:0003677">
    <property type="term" value="F:DNA binding"/>
    <property type="evidence" value="ECO:0007669"/>
    <property type="project" value="InterPro"/>
</dbReference>
<organism evidence="1 2">
    <name type="scientific">Lactococcus garvieae</name>
    <dbReference type="NCBI Taxonomy" id="1363"/>
    <lineage>
        <taxon>Bacteria</taxon>
        <taxon>Bacillati</taxon>
        <taxon>Bacillota</taxon>
        <taxon>Bacilli</taxon>
        <taxon>Lactobacillales</taxon>
        <taxon>Streptococcaceae</taxon>
        <taxon>Lactococcus</taxon>
    </lineage>
</organism>
<reference evidence="1" key="1">
    <citation type="submission" date="2023-02" db="EMBL/GenBank/DDBJ databases">
        <title>Comparative genomics and fermentation flavor characterization of five lactic acid bacteria reveal flavor biosynthesis metabolic pathways in fermented muskmelon puree.</title>
        <authorList>
            <person name="Yuan L."/>
            <person name="Li M."/>
            <person name="Xu X."/>
            <person name="Lao F."/>
            <person name="Wu J."/>
        </authorList>
    </citation>
    <scope>NUCLEOTIDE SEQUENCE</scope>
    <source>
        <strain evidence="1">Pa-2</strain>
        <plasmid evidence="1">unnamed1</plasmid>
    </source>
</reference>
<keyword evidence="1" id="KW-0614">Plasmid</keyword>
<sequence>MGKSYKRLIQAVAGSGKTTYIIEQLEENSENVAIITYTDVNQEVLKEKIREKFKGRIPENIHVFGLFQFIYSFCLTPYLNRRPKGINFDSLPTNASNQNKYMDSNRRFYKDRLSKALLDYADKIPYILRIDRYFSKIFVDEVQDLGGDDLSWLFSLNKCKAEILCVGDFYQGIFSTSTRGNTNKAAKANLDNYKKEFANNGFTVDEETLQESQRCTSETCWFIREKLGINIKSANSKHSNPPMFITDKNEILRIWNDNEIPKLFYWKHREYICENSMNWGESKGLTKKDVCVILTDTLSKTFKKDSWEKMAPKTKASFYVACTRASGQVYFIEQKSIANYKRT</sequence>
<dbReference type="Proteomes" id="UP001217324">
    <property type="component" value="Plasmid unnamed1"/>
</dbReference>
<name>A0AAX3NG86_9LACT</name>
<dbReference type="GO" id="GO:0005524">
    <property type="term" value="F:ATP binding"/>
    <property type="evidence" value="ECO:0007669"/>
    <property type="project" value="InterPro"/>
</dbReference>
<dbReference type="InterPro" id="IPR000212">
    <property type="entry name" value="DNA_helicase_UvrD/REP"/>
</dbReference>
<dbReference type="GO" id="GO:0000725">
    <property type="term" value="P:recombinational repair"/>
    <property type="evidence" value="ECO:0007669"/>
    <property type="project" value="TreeGrafter"/>
</dbReference>
<gene>
    <name evidence="1" type="ORF">PWF74_10610</name>
</gene>
<geneLocation type="plasmid" evidence="1 2">
    <name>unnamed1</name>
</geneLocation>